<evidence type="ECO:0000256" key="1">
    <source>
        <dbReference type="SAM" id="MobiDB-lite"/>
    </source>
</evidence>
<protein>
    <submittedName>
        <fullName evidence="2">Uncharacterized protein</fullName>
    </submittedName>
</protein>
<dbReference type="Proteomes" id="UP001500840">
    <property type="component" value="Unassembled WGS sequence"/>
</dbReference>
<dbReference type="EMBL" id="BAABGA010000048">
    <property type="protein sequence ID" value="GAA4459668.1"/>
    <property type="molecule type" value="Genomic_DNA"/>
</dbReference>
<evidence type="ECO:0000313" key="3">
    <source>
        <dbReference type="Proteomes" id="UP001500840"/>
    </source>
</evidence>
<name>A0ABP8N4F2_9BACT</name>
<sequence>MTRVDTLAITHQPCRVLACFGWFWLNGWNNAGAPFSPEPRSAPKPGARSITLGREDMEPQIN</sequence>
<feature type="region of interest" description="Disordered" evidence="1">
    <location>
        <begin position="34"/>
        <end position="62"/>
    </location>
</feature>
<feature type="compositionally biased region" description="Basic and acidic residues" evidence="1">
    <location>
        <begin position="53"/>
        <end position="62"/>
    </location>
</feature>
<organism evidence="2 3">
    <name type="scientific">Novipirellula rosea</name>
    <dbReference type="NCBI Taxonomy" id="1031540"/>
    <lineage>
        <taxon>Bacteria</taxon>
        <taxon>Pseudomonadati</taxon>
        <taxon>Planctomycetota</taxon>
        <taxon>Planctomycetia</taxon>
        <taxon>Pirellulales</taxon>
        <taxon>Pirellulaceae</taxon>
        <taxon>Novipirellula</taxon>
    </lineage>
</organism>
<proteinExistence type="predicted"/>
<reference evidence="3" key="1">
    <citation type="journal article" date="2019" name="Int. J. Syst. Evol. Microbiol.">
        <title>The Global Catalogue of Microorganisms (GCM) 10K type strain sequencing project: providing services to taxonomists for standard genome sequencing and annotation.</title>
        <authorList>
            <consortium name="The Broad Institute Genomics Platform"/>
            <consortium name="The Broad Institute Genome Sequencing Center for Infectious Disease"/>
            <person name="Wu L."/>
            <person name="Ma J."/>
        </authorList>
    </citation>
    <scope>NUCLEOTIDE SEQUENCE [LARGE SCALE GENOMIC DNA]</scope>
    <source>
        <strain evidence="3">JCM 17759</strain>
    </source>
</reference>
<gene>
    <name evidence="2" type="ORF">GCM10023156_39570</name>
</gene>
<evidence type="ECO:0000313" key="2">
    <source>
        <dbReference type="EMBL" id="GAA4459668.1"/>
    </source>
</evidence>
<comment type="caution">
    <text evidence="2">The sequence shown here is derived from an EMBL/GenBank/DDBJ whole genome shotgun (WGS) entry which is preliminary data.</text>
</comment>
<accession>A0ABP8N4F2</accession>
<keyword evidence="3" id="KW-1185">Reference proteome</keyword>